<dbReference type="InterPro" id="IPR000847">
    <property type="entry name" value="LysR_HTH_N"/>
</dbReference>
<gene>
    <name evidence="6" type="ORF">DKW60_18980</name>
</gene>
<dbReference type="GO" id="GO:0005829">
    <property type="term" value="C:cytosol"/>
    <property type="evidence" value="ECO:0007669"/>
    <property type="project" value="TreeGrafter"/>
</dbReference>
<evidence type="ECO:0000256" key="3">
    <source>
        <dbReference type="ARBA" id="ARBA00023125"/>
    </source>
</evidence>
<dbReference type="AlphaFoldDB" id="A0A317C3I1"/>
<dbReference type="SUPFAM" id="SSF53850">
    <property type="entry name" value="Periplasmic binding protein-like II"/>
    <property type="match status" value="1"/>
</dbReference>
<keyword evidence="3" id="KW-0238">DNA-binding</keyword>
<dbReference type="RefSeq" id="WP_109839241.1">
    <property type="nucleotide sequence ID" value="NZ_QGKM01000075.1"/>
</dbReference>
<accession>A0A317C3I1</accession>
<proteinExistence type="inferred from homology"/>
<dbReference type="Proteomes" id="UP000245539">
    <property type="component" value="Unassembled WGS sequence"/>
</dbReference>
<dbReference type="OrthoDB" id="9803735at2"/>
<comment type="similarity">
    <text evidence="1">Belongs to the LysR transcriptional regulatory family.</text>
</comment>
<reference evidence="6 7" key="1">
    <citation type="submission" date="2018-05" db="EMBL/GenBank/DDBJ databases">
        <title>Leucothrix arctica sp. nov., isolated from Arctic seawater.</title>
        <authorList>
            <person name="Choi A."/>
            <person name="Baek K."/>
        </authorList>
    </citation>
    <scope>NUCLEOTIDE SEQUENCE [LARGE SCALE GENOMIC DNA]</scope>
    <source>
        <strain evidence="6 7">JCM 18388</strain>
    </source>
</reference>
<dbReference type="Pfam" id="PF03466">
    <property type="entry name" value="LysR_substrate"/>
    <property type="match status" value="1"/>
</dbReference>
<evidence type="ECO:0000256" key="4">
    <source>
        <dbReference type="ARBA" id="ARBA00023163"/>
    </source>
</evidence>
<dbReference type="InterPro" id="IPR036388">
    <property type="entry name" value="WH-like_DNA-bd_sf"/>
</dbReference>
<dbReference type="GO" id="GO:0003700">
    <property type="term" value="F:DNA-binding transcription factor activity"/>
    <property type="evidence" value="ECO:0007669"/>
    <property type="project" value="InterPro"/>
</dbReference>
<dbReference type="FunFam" id="1.10.10.10:FF:000001">
    <property type="entry name" value="LysR family transcriptional regulator"/>
    <property type="match status" value="1"/>
</dbReference>
<dbReference type="PRINTS" id="PR00039">
    <property type="entry name" value="HTHLYSR"/>
</dbReference>
<dbReference type="InterPro" id="IPR005119">
    <property type="entry name" value="LysR_subst-bd"/>
</dbReference>
<dbReference type="InterPro" id="IPR036390">
    <property type="entry name" value="WH_DNA-bd_sf"/>
</dbReference>
<dbReference type="PROSITE" id="PS50931">
    <property type="entry name" value="HTH_LYSR"/>
    <property type="match status" value="1"/>
</dbReference>
<dbReference type="PANTHER" id="PTHR30419:SF8">
    <property type="entry name" value="NITROGEN ASSIMILATION TRANSCRIPTIONAL ACTIVATOR-RELATED"/>
    <property type="match status" value="1"/>
</dbReference>
<dbReference type="EMBL" id="QGKM01000075">
    <property type="protein sequence ID" value="PWQ92829.1"/>
    <property type="molecule type" value="Genomic_DNA"/>
</dbReference>
<dbReference type="PANTHER" id="PTHR30419">
    <property type="entry name" value="HTH-TYPE TRANSCRIPTIONAL REGULATOR YBHD"/>
    <property type="match status" value="1"/>
</dbReference>
<evidence type="ECO:0000313" key="6">
    <source>
        <dbReference type="EMBL" id="PWQ92829.1"/>
    </source>
</evidence>
<keyword evidence="2" id="KW-0805">Transcription regulation</keyword>
<feature type="domain" description="HTH lysR-type" evidence="5">
    <location>
        <begin position="1"/>
        <end position="58"/>
    </location>
</feature>
<organism evidence="6 7">
    <name type="scientific">Leucothrix pacifica</name>
    <dbReference type="NCBI Taxonomy" id="1247513"/>
    <lineage>
        <taxon>Bacteria</taxon>
        <taxon>Pseudomonadati</taxon>
        <taxon>Pseudomonadota</taxon>
        <taxon>Gammaproteobacteria</taxon>
        <taxon>Thiotrichales</taxon>
        <taxon>Thiotrichaceae</taxon>
        <taxon>Leucothrix</taxon>
    </lineage>
</organism>
<dbReference type="InterPro" id="IPR050950">
    <property type="entry name" value="HTH-type_LysR_regulators"/>
</dbReference>
<evidence type="ECO:0000313" key="7">
    <source>
        <dbReference type="Proteomes" id="UP000245539"/>
    </source>
</evidence>
<evidence type="ECO:0000256" key="2">
    <source>
        <dbReference type="ARBA" id="ARBA00023015"/>
    </source>
</evidence>
<evidence type="ECO:0000256" key="1">
    <source>
        <dbReference type="ARBA" id="ARBA00009437"/>
    </source>
</evidence>
<evidence type="ECO:0000259" key="5">
    <source>
        <dbReference type="PROSITE" id="PS50931"/>
    </source>
</evidence>
<protein>
    <submittedName>
        <fullName evidence="6">LysR family transcriptional regulator</fullName>
    </submittedName>
</protein>
<keyword evidence="4" id="KW-0804">Transcription</keyword>
<dbReference type="Gene3D" id="3.40.190.290">
    <property type="match status" value="1"/>
</dbReference>
<dbReference type="Gene3D" id="1.10.10.10">
    <property type="entry name" value="Winged helix-like DNA-binding domain superfamily/Winged helix DNA-binding domain"/>
    <property type="match status" value="1"/>
</dbReference>
<sequence>MDINSLQAFIEVARKESFSLACETLFITQPAISKRIAALEDDLGVQLFNRISRKVTLTDAGQKLLPKAKTLVDELNDMRRYATSLSDEIKGELLIGTSHHVSMHRLPPILREYRREYRDVHLDMTFGESDIMCKLVERGEIELAIVTLPRTLPDSLEKRVLWVDSLHFVVGPDHPLLQQNKVSFAQLAEYPCVLPSESTETYRVISREMERAGLTLNVQMTNNNLDTLKMLVGAGFGWTLLPETLLDETVEEVFVEAGGVTFERELGVVLHRKRSLSNAAKAMLGMVIGFELPS</sequence>
<dbReference type="SUPFAM" id="SSF46785">
    <property type="entry name" value="Winged helix' DNA-binding domain"/>
    <property type="match status" value="1"/>
</dbReference>
<comment type="caution">
    <text evidence="6">The sequence shown here is derived from an EMBL/GenBank/DDBJ whole genome shotgun (WGS) entry which is preliminary data.</text>
</comment>
<dbReference type="CDD" id="cd05466">
    <property type="entry name" value="PBP2_LTTR_substrate"/>
    <property type="match status" value="1"/>
</dbReference>
<keyword evidence="7" id="KW-1185">Reference proteome</keyword>
<dbReference type="Pfam" id="PF00126">
    <property type="entry name" value="HTH_1"/>
    <property type="match status" value="1"/>
</dbReference>
<dbReference type="GO" id="GO:0003677">
    <property type="term" value="F:DNA binding"/>
    <property type="evidence" value="ECO:0007669"/>
    <property type="project" value="UniProtKB-KW"/>
</dbReference>
<name>A0A317C3I1_9GAMM</name>